<dbReference type="EMBL" id="CAKOGP040000335">
    <property type="protein sequence ID" value="CAJ1934422.1"/>
    <property type="molecule type" value="Genomic_DNA"/>
</dbReference>
<evidence type="ECO:0000313" key="2">
    <source>
        <dbReference type="Proteomes" id="UP001295423"/>
    </source>
</evidence>
<dbReference type="Proteomes" id="UP001295423">
    <property type="component" value="Unassembled WGS sequence"/>
</dbReference>
<proteinExistence type="predicted"/>
<evidence type="ECO:0000313" key="1">
    <source>
        <dbReference type="EMBL" id="CAJ1934422.1"/>
    </source>
</evidence>
<reference evidence="1" key="1">
    <citation type="submission" date="2023-08" db="EMBL/GenBank/DDBJ databases">
        <authorList>
            <person name="Audoor S."/>
            <person name="Bilcke G."/>
        </authorList>
    </citation>
    <scope>NUCLEOTIDE SEQUENCE</scope>
</reference>
<dbReference type="AlphaFoldDB" id="A0AAD2CIX2"/>
<gene>
    <name evidence="1" type="ORF">CYCCA115_LOCUS3762</name>
</gene>
<accession>A0AAD2CIX2</accession>
<organism evidence="1 2">
    <name type="scientific">Cylindrotheca closterium</name>
    <dbReference type="NCBI Taxonomy" id="2856"/>
    <lineage>
        <taxon>Eukaryota</taxon>
        <taxon>Sar</taxon>
        <taxon>Stramenopiles</taxon>
        <taxon>Ochrophyta</taxon>
        <taxon>Bacillariophyta</taxon>
        <taxon>Bacillariophyceae</taxon>
        <taxon>Bacillariophycidae</taxon>
        <taxon>Bacillariales</taxon>
        <taxon>Bacillariaceae</taxon>
        <taxon>Cylindrotheca</taxon>
    </lineage>
</organism>
<sequence>MAKYQEIQSRHGRSLLFVSLIRFLKHEVGVPFFKPIQDKQLLNEQGQWYVEMTEKEATDKVGHAFRDLARTTKIQQQTTITAEQRIGTTLSRITGG</sequence>
<name>A0AAD2CIX2_9STRA</name>
<comment type="caution">
    <text evidence="1">The sequence shown here is derived from an EMBL/GenBank/DDBJ whole genome shotgun (WGS) entry which is preliminary data.</text>
</comment>
<keyword evidence="2" id="KW-1185">Reference proteome</keyword>
<protein>
    <submittedName>
        <fullName evidence="1">Uncharacterized protein</fullName>
    </submittedName>
</protein>